<sequence>MENQNGRTMLIGAVVLGVVIVLFGGFLLFRDKGVTVTVTSIPNDLTLTVDGQPVNANGEVKIKSGTHTLTGERRGFQTYSTTIKGGSGDELAIKMYLYANSSEGRDWARNNPDQELELEAEAGRQYDQTQDRLVQRYPILLRLPYIGAGYEVNYTNSKSDPKNPEAISVTVETWTADGKDKALQWIQEDGTDPATLDIIYSVTK</sequence>
<organism evidence="3 4">
    <name type="scientific">Kribbella antibiotica</name>
    <dbReference type="NCBI Taxonomy" id="190195"/>
    <lineage>
        <taxon>Bacteria</taxon>
        <taxon>Bacillati</taxon>
        <taxon>Actinomycetota</taxon>
        <taxon>Actinomycetes</taxon>
        <taxon>Propionibacteriales</taxon>
        <taxon>Kribbellaceae</taxon>
        <taxon>Kribbella</taxon>
    </lineage>
</organism>
<dbReference type="AlphaFoldDB" id="A0A4R4ZKV2"/>
<keyword evidence="1" id="KW-0812">Transmembrane</keyword>
<dbReference type="InterPro" id="IPR013229">
    <property type="entry name" value="PEGA"/>
</dbReference>
<name>A0A4R4ZKV2_9ACTN</name>
<feature type="domain" description="PEGA" evidence="2">
    <location>
        <begin position="35"/>
        <end position="94"/>
    </location>
</feature>
<keyword evidence="1" id="KW-1133">Transmembrane helix</keyword>
<accession>A0A4R4ZKV2</accession>
<dbReference type="OrthoDB" id="3824449at2"/>
<dbReference type="RefSeq" id="WP_132169604.1">
    <property type="nucleotide sequence ID" value="NZ_SMKX01000056.1"/>
</dbReference>
<keyword evidence="1" id="KW-0472">Membrane</keyword>
<reference evidence="3 4" key="1">
    <citation type="submission" date="2019-03" db="EMBL/GenBank/DDBJ databases">
        <title>Draft genome sequences of novel Actinobacteria.</title>
        <authorList>
            <person name="Sahin N."/>
            <person name="Ay H."/>
            <person name="Saygin H."/>
        </authorList>
    </citation>
    <scope>NUCLEOTIDE SEQUENCE [LARGE SCALE GENOMIC DNA]</scope>
    <source>
        <strain evidence="3 4">JCM 13523</strain>
    </source>
</reference>
<dbReference type="EMBL" id="SMKX01000056">
    <property type="protein sequence ID" value="TDD58239.1"/>
    <property type="molecule type" value="Genomic_DNA"/>
</dbReference>
<dbReference type="Proteomes" id="UP000295124">
    <property type="component" value="Unassembled WGS sequence"/>
</dbReference>
<protein>
    <submittedName>
        <fullName evidence="3">PEGA domain-containing protein</fullName>
    </submittedName>
</protein>
<dbReference type="Pfam" id="PF08308">
    <property type="entry name" value="PEGA"/>
    <property type="match status" value="1"/>
</dbReference>
<evidence type="ECO:0000313" key="3">
    <source>
        <dbReference type="EMBL" id="TDD58239.1"/>
    </source>
</evidence>
<evidence type="ECO:0000256" key="1">
    <source>
        <dbReference type="SAM" id="Phobius"/>
    </source>
</evidence>
<evidence type="ECO:0000259" key="2">
    <source>
        <dbReference type="Pfam" id="PF08308"/>
    </source>
</evidence>
<keyword evidence="4" id="KW-1185">Reference proteome</keyword>
<gene>
    <name evidence="3" type="ORF">E1263_20210</name>
</gene>
<proteinExistence type="predicted"/>
<evidence type="ECO:0000313" key="4">
    <source>
        <dbReference type="Proteomes" id="UP000295124"/>
    </source>
</evidence>
<feature type="transmembrane region" description="Helical" evidence="1">
    <location>
        <begin position="9"/>
        <end position="29"/>
    </location>
</feature>
<comment type="caution">
    <text evidence="3">The sequence shown here is derived from an EMBL/GenBank/DDBJ whole genome shotgun (WGS) entry which is preliminary data.</text>
</comment>